<proteinExistence type="predicted"/>
<gene>
    <name evidence="1" type="ORF">GYA55_02850</name>
</gene>
<sequence>MTGPSFQDRSLNEEELYFPEPDFSLRDSRTSMLKSGDKDIGWARGLCSDGRPYLVELWISESDTLIMSIYFSRYRMESLDSVELMTFVEAQSFYERKSGTFFDFGRINDDCGNQMWSINVVMEDRFGKYAENKLPLND</sequence>
<name>A0A7X9IJH9_9DELT</name>
<dbReference type="Proteomes" id="UP000524246">
    <property type="component" value="Unassembled WGS sequence"/>
</dbReference>
<dbReference type="EMBL" id="JAAZON010000112">
    <property type="protein sequence ID" value="NMC62084.1"/>
    <property type="molecule type" value="Genomic_DNA"/>
</dbReference>
<comment type="caution">
    <text evidence="1">The sequence shown here is derived from an EMBL/GenBank/DDBJ whole genome shotgun (WGS) entry which is preliminary data.</text>
</comment>
<evidence type="ECO:0000313" key="2">
    <source>
        <dbReference type="Proteomes" id="UP000524246"/>
    </source>
</evidence>
<organism evidence="1 2">
    <name type="scientific">SAR324 cluster bacterium</name>
    <dbReference type="NCBI Taxonomy" id="2024889"/>
    <lineage>
        <taxon>Bacteria</taxon>
        <taxon>Deltaproteobacteria</taxon>
        <taxon>SAR324 cluster</taxon>
    </lineage>
</organism>
<protein>
    <submittedName>
        <fullName evidence="1">Uncharacterized protein</fullName>
    </submittedName>
</protein>
<reference evidence="1 2" key="1">
    <citation type="journal article" date="2020" name="Biotechnol. Biofuels">
        <title>New insights from the biogas microbiome by comprehensive genome-resolved metagenomics of nearly 1600 species originating from multiple anaerobic digesters.</title>
        <authorList>
            <person name="Campanaro S."/>
            <person name="Treu L."/>
            <person name="Rodriguez-R L.M."/>
            <person name="Kovalovszki A."/>
            <person name="Ziels R.M."/>
            <person name="Maus I."/>
            <person name="Zhu X."/>
            <person name="Kougias P.G."/>
            <person name="Basile A."/>
            <person name="Luo G."/>
            <person name="Schluter A."/>
            <person name="Konstantinidis K.T."/>
            <person name="Angelidaki I."/>
        </authorList>
    </citation>
    <scope>NUCLEOTIDE SEQUENCE [LARGE SCALE GENOMIC DNA]</scope>
    <source>
        <strain evidence="1">AS27yjCOA_65</strain>
    </source>
</reference>
<evidence type="ECO:0000313" key="1">
    <source>
        <dbReference type="EMBL" id="NMC62084.1"/>
    </source>
</evidence>
<accession>A0A7X9IJH9</accession>
<dbReference type="AlphaFoldDB" id="A0A7X9IJH9"/>